<dbReference type="Proteomes" id="UP000784294">
    <property type="component" value="Unassembled WGS sequence"/>
</dbReference>
<gene>
    <name evidence="2" type="ORF">PXEA_LOCUS21450</name>
</gene>
<feature type="non-terminal residue" evidence="2">
    <location>
        <position position="1"/>
    </location>
</feature>
<dbReference type="AlphaFoldDB" id="A0A448X4R5"/>
<protein>
    <submittedName>
        <fullName evidence="2">Uncharacterized protein</fullName>
    </submittedName>
</protein>
<feature type="region of interest" description="Disordered" evidence="1">
    <location>
        <begin position="1"/>
        <end position="280"/>
    </location>
</feature>
<sequence>MRGRRLSPTIHPERPGQVPGSGDGNAIFGSGACPSWAPDEPRMFLHSMPTWAPNHGFQTPEPANVYLKRERSPLGDRDRERIIAPRPREPQDLQPYAREYHDCSRPNRDNEDRLRSDRDRRQDHQYMDQPPPIRDCNGYPIGRPNQRIPRDPSAFQAESRDFPDYPSRDDYEYQHPRGFQTSDVVSLQGSQAIGQGRADQFRGSGRFHPMDRPPSPYRAGQNMPPYRERYPSPGLHFSLLGAPPEPFASGGERPQRRFSRSPEWSDRRRSPMRRRRDSDT</sequence>
<accession>A0A448X4R5</accession>
<feature type="compositionally biased region" description="Basic and acidic residues" evidence="1">
    <location>
        <begin position="158"/>
        <end position="175"/>
    </location>
</feature>
<feature type="compositionally biased region" description="Basic and acidic residues" evidence="1">
    <location>
        <begin position="67"/>
        <end position="91"/>
    </location>
</feature>
<organism evidence="2 3">
    <name type="scientific">Protopolystoma xenopodis</name>
    <dbReference type="NCBI Taxonomy" id="117903"/>
    <lineage>
        <taxon>Eukaryota</taxon>
        <taxon>Metazoa</taxon>
        <taxon>Spiralia</taxon>
        <taxon>Lophotrochozoa</taxon>
        <taxon>Platyhelminthes</taxon>
        <taxon>Monogenea</taxon>
        <taxon>Polyopisthocotylea</taxon>
        <taxon>Polystomatidea</taxon>
        <taxon>Polystomatidae</taxon>
        <taxon>Protopolystoma</taxon>
    </lineage>
</organism>
<evidence type="ECO:0000256" key="1">
    <source>
        <dbReference type="SAM" id="MobiDB-lite"/>
    </source>
</evidence>
<feature type="compositionally biased region" description="Polar residues" evidence="1">
    <location>
        <begin position="179"/>
        <end position="193"/>
    </location>
</feature>
<keyword evidence="3" id="KW-1185">Reference proteome</keyword>
<dbReference type="EMBL" id="CAAALY010091679">
    <property type="protein sequence ID" value="VEL28010.1"/>
    <property type="molecule type" value="Genomic_DNA"/>
</dbReference>
<reference evidence="2" key="1">
    <citation type="submission" date="2018-11" db="EMBL/GenBank/DDBJ databases">
        <authorList>
            <consortium name="Pathogen Informatics"/>
        </authorList>
    </citation>
    <scope>NUCLEOTIDE SEQUENCE</scope>
</reference>
<comment type="caution">
    <text evidence="2">The sequence shown here is derived from an EMBL/GenBank/DDBJ whole genome shotgun (WGS) entry which is preliminary data.</text>
</comment>
<evidence type="ECO:0000313" key="2">
    <source>
        <dbReference type="EMBL" id="VEL28010.1"/>
    </source>
</evidence>
<feature type="compositionally biased region" description="Basic residues" evidence="1">
    <location>
        <begin position="270"/>
        <end position="280"/>
    </location>
</feature>
<feature type="compositionally biased region" description="Basic and acidic residues" evidence="1">
    <location>
        <begin position="98"/>
        <end position="126"/>
    </location>
</feature>
<proteinExistence type="predicted"/>
<name>A0A448X4R5_9PLAT</name>
<evidence type="ECO:0000313" key="3">
    <source>
        <dbReference type="Proteomes" id="UP000784294"/>
    </source>
</evidence>